<dbReference type="Gene3D" id="3.30.450.40">
    <property type="match status" value="1"/>
</dbReference>
<keyword evidence="2" id="KW-0238">DNA-binding</keyword>
<dbReference type="Proteomes" id="UP001162881">
    <property type="component" value="Unassembled WGS sequence"/>
</dbReference>
<accession>A0ABT0BC27</accession>
<dbReference type="Gene3D" id="1.10.10.10">
    <property type="entry name" value="Winged helix-like DNA-binding domain superfamily/Winged helix DNA-binding domain"/>
    <property type="match status" value="1"/>
</dbReference>
<reference evidence="6" key="1">
    <citation type="submission" date="2022-03" db="EMBL/GenBank/DDBJ databases">
        <title>Identification of a novel bacterium isolated from mangrove sediments.</title>
        <authorList>
            <person name="Pan X."/>
        </authorList>
    </citation>
    <scope>NUCLEOTIDE SEQUENCE</scope>
    <source>
        <strain evidence="6">B1949</strain>
    </source>
</reference>
<dbReference type="InterPro" id="IPR005471">
    <property type="entry name" value="Tscrpt_reg_IclR_N"/>
</dbReference>
<sequence length="236" mass="25460">MSKPIQSVQRAIRMLEFLAQEQGAAPLGAIAKAAEVQPSTAHNILATLVALGYVRRPATGSDYRLGGRILNLARIVGDDDALRRHFRPLVVEMAARFEESTYLIVPSGDELYYLDGIELQNNPTAHSRLGRREPLSSSAIGLVLAAFMPGVAQSLVTADQRSSLTEELDHVRQCGFALDLGNYQSGLNCVAIPLRLHGETVAGLCLNGAARRLPQRKLVSIARAVADMALTIPAVR</sequence>
<comment type="caution">
    <text evidence="6">The sequence shown here is derived from an EMBL/GenBank/DDBJ whole genome shotgun (WGS) entry which is preliminary data.</text>
</comment>
<dbReference type="SUPFAM" id="SSF55781">
    <property type="entry name" value="GAF domain-like"/>
    <property type="match status" value="1"/>
</dbReference>
<dbReference type="SUPFAM" id="SSF46785">
    <property type="entry name" value="Winged helix' DNA-binding domain"/>
    <property type="match status" value="1"/>
</dbReference>
<feature type="domain" description="HTH iclR-type" evidence="4">
    <location>
        <begin position="5"/>
        <end position="67"/>
    </location>
</feature>
<proteinExistence type="predicted"/>
<protein>
    <submittedName>
        <fullName evidence="6">IclR family transcriptional regulator</fullName>
    </submittedName>
</protein>
<dbReference type="RefSeq" id="WP_244018412.1">
    <property type="nucleotide sequence ID" value="NZ_JALHLF010000017.1"/>
</dbReference>
<dbReference type="PROSITE" id="PS51078">
    <property type="entry name" value="ICLR_ED"/>
    <property type="match status" value="1"/>
</dbReference>
<evidence type="ECO:0000313" key="7">
    <source>
        <dbReference type="Proteomes" id="UP001162881"/>
    </source>
</evidence>
<evidence type="ECO:0000256" key="1">
    <source>
        <dbReference type="ARBA" id="ARBA00023015"/>
    </source>
</evidence>
<gene>
    <name evidence="6" type="ORF">MTR62_07075</name>
</gene>
<dbReference type="InterPro" id="IPR036390">
    <property type="entry name" value="WH_DNA-bd_sf"/>
</dbReference>
<name>A0ABT0BC27_9SPHN</name>
<feature type="domain" description="IclR-ED" evidence="5">
    <location>
        <begin position="68"/>
        <end position="236"/>
    </location>
</feature>
<dbReference type="InterPro" id="IPR050707">
    <property type="entry name" value="HTH_MetabolicPath_Reg"/>
</dbReference>
<dbReference type="SMART" id="SM00346">
    <property type="entry name" value="HTH_ICLR"/>
    <property type="match status" value="1"/>
</dbReference>
<evidence type="ECO:0000256" key="2">
    <source>
        <dbReference type="ARBA" id="ARBA00023125"/>
    </source>
</evidence>
<evidence type="ECO:0000259" key="5">
    <source>
        <dbReference type="PROSITE" id="PS51078"/>
    </source>
</evidence>
<evidence type="ECO:0000256" key="3">
    <source>
        <dbReference type="ARBA" id="ARBA00023163"/>
    </source>
</evidence>
<dbReference type="InterPro" id="IPR029016">
    <property type="entry name" value="GAF-like_dom_sf"/>
</dbReference>
<dbReference type="InterPro" id="IPR014757">
    <property type="entry name" value="Tscrpt_reg_IclR_C"/>
</dbReference>
<dbReference type="EMBL" id="JALHLF010000017">
    <property type="protein sequence ID" value="MCJ2182460.1"/>
    <property type="molecule type" value="Genomic_DNA"/>
</dbReference>
<dbReference type="PANTHER" id="PTHR30136:SF24">
    <property type="entry name" value="HTH-TYPE TRANSCRIPTIONAL REPRESSOR ALLR"/>
    <property type="match status" value="1"/>
</dbReference>
<evidence type="ECO:0000313" key="6">
    <source>
        <dbReference type="EMBL" id="MCJ2182460.1"/>
    </source>
</evidence>
<dbReference type="Pfam" id="PF01614">
    <property type="entry name" value="IclR_C"/>
    <property type="match status" value="1"/>
</dbReference>
<keyword evidence="1" id="KW-0805">Transcription regulation</keyword>
<dbReference type="InterPro" id="IPR036388">
    <property type="entry name" value="WH-like_DNA-bd_sf"/>
</dbReference>
<dbReference type="PANTHER" id="PTHR30136">
    <property type="entry name" value="HELIX-TURN-HELIX TRANSCRIPTIONAL REGULATOR, ICLR FAMILY"/>
    <property type="match status" value="1"/>
</dbReference>
<evidence type="ECO:0000259" key="4">
    <source>
        <dbReference type="PROSITE" id="PS51077"/>
    </source>
</evidence>
<organism evidence="6 7">
    <name type="scientific">Novosphingobium organovorum</name>
    <dbReference type="NCBI Taxonomy" id="2930092"/>
    <lineage>
        <taxon>Bacteria</taxon>
        <taxon>Pseudomonadati</taxon>
        <taxon>Pseudomonadota</taxon>
        <taxon>Alphaproteobacteria</taxon>
        <taxon>Sphingomonadales</taxon>
        <taxon>Sphingomonadaceae</taxon>
        <taxon>Novosphingobium</taxon>
    </lineage>
</organism>
<dbReference type="Pfam" id="PF09339">
    <property type="entry name" value="HTH_IclR"/>
    <property type="match status" value="1"/>
</dbReference>
<keyword evidence="3" id="KW-0804">Transcription</keyword>
<dbReference type="PROSITE" id="PS51077">
    <property type="entry name" value="HTH_ICLR"/>
    <property type="match status" value="1"/>
</dbReference>
<keyword evidence="7" id="KW-1185">Reference proteome</keyword>